<dbReference type="KEGG" id="chya:V22_29050"/>
<protein>
    <submittedName>
        <fullName evidence="2">Uncharacterized protein</fullName>
    </submittedName>
</protein>
<sequence>MRIILGLLGIISAATIMAEVLGVGLLYARGQLTAESLSTIQAVLAGEDLSLEDEESEKPGEPSLEEVIEERSLRVLSLRTREEELKSFKGLLDRQAEELTNVKAAYEQNRDQFSKELEKLKEENESEATDQARGIVSSAKPAAAVSYLMGLDLLANVRIVRGVNAKVQVKILEQFAQGTDEEMQRGRQIFEAIAEGAPKKDIIAEAEDAIGDDSRTN</sequence>
<evidence type="ECO:0000256" key="1">
    <source>
        <dbReference type="SAM" id="Coils"/>
    </source>
</evidence>
<dbReference type="RefSeq" id="WP_145263912.1">
    <property type="nucleotide sequence ID" value="NZ_CP036316.1"/>
</dbReference>
<keyword evidence="1" id="KW-0175">Coiled coil</keyword>
<evidence type="ECO:0000313" key="2">
    <source>
        <dbReference type="EMBL" id="QDT65646.1"/>
    </source>
</evidence>
<name>A0A517TBA7_9PLAN</name>
<proteinExistence type="predicted"/>
<dbReference type="OrthoDB" id="211948at2"/>
<keyword evidence="3" id="KW-1185">Reference proteome</keyword>
<reference evidence="2 3" key="1">
    <citation type="submission" date="2019-02" db="EMBL/GenBank/DDBJ databases">
        <title>Deep-cultivation of Planctomycetes and their phenomic and genomic characterization uncovers novel biology.</title>
        <authorList>
            <person name="Wiegand S."/>
            <person name="Jogler M."/>
            <person name="Boedeker C."/>
            <person name="Pinto D."/>
            <person name="Vollmers J."/>
            <person name="Rivas-Marin E."/>
            <person name="Kohn T."/>
            <person name="Peeters S.H."/>
            <person name="Heuer A."/>
            <person name="Rast P."/>
            <person name="Oberbeckmann S."/>
            <person name="Bunk B."/>
            <person name="Jeske O."/>
            <person name="Meyerdierks A."/>
            <person name="Storesund J.E."/>
            <person name="Kallscheuer N."/>
            <person name="Luecker S."/>
            <person name="Lage O.M."/>
            <person name="Pohl T."/>
            <person name="Merkel B.J."/>
            <person name="Hornburger P."/>
            <person name="Mueller R.-W."/>
            <person name="Bruemmer F."/>
            <person name="Labrenz M."/>
            <person name="Spormann A.M."/>
            <person name="Op den Camp H."/>
            <person name="Overmann J."/>
            <person name="Amann R."/>
            <person name="Jetten M.S.M."/>
            <person name="Mascher T."/>
            <person name="Medema M.H."/>
            <person name="Devos D.P."/>
            <person name="Kaster A.-K."/>
            <person name="Ovreas L."/>
            <person name="Rohde M."/>
            <person name="Galperin M.Y."/>
            <person name="Jogler C."/>
        </authorList>
    </citation>
    <scope>NUCLEOTIDE SEQUENCE [LARGE SCALE GENOMIC DNA]</scope>
    <source>
        <strain evidence="2 3">V22</strain>
    </source>
</reference>
<accession>A0A517TBA7</accession>
<dbReference type="EMBL" id="CP036316">
    <property type="protein sequence ID" value="QDT65646.1"/>
    <property type="molecule type" value="Genomic_DNA"/>
</dbReference>
<organism evidence="2 3">
    <name type="scientific">Calycomorphotria hydatis</name>
    <dbReference type="NCBI Taxonomy" id="2528027"/>
    <lineage>
        <taxon>Bacteria</taxon>
        <taxon>Pseudomonadati</taxon>
        <taxon>Planctomycetota</taxon>
        <taxon>Planctomycetia</taxon>
        <taxon>Planctomycetales</taxon>
        <taxon>Planctomycetaceae</taxon>
        <taxon>Calycomorphotria</taxon>
    </lineage>
</organism>
<dbReference type="Proteomes" id="UP000319976">
    <property type="component" value="Chromosome"/>
</dbReference>
<dbReference type="AlphaFoldDB" id="A0A517TBA7"/>
<gene>
    <name evidence="2" type="ORF">V22_29050</name>
</gene>
<feature type="coiled-coil region" evidence="1">
    <location>
        <begin position="89"/>
        <end position="130"/>
    </location>
</feature>
<evidence type="ECO:0000313" key="3">
    <source>
        <dbReference type="Proteomes" id="UP000319976"/>
    </source>
</evidence>